<keyword evidence="7" id="KW-0535">Nitrogen fixation</keyword>
<feature type="domain" description="BFD-like [2Fe-2S]-binding" evidence="11">
    <location>
        <begin position="159"/>
        <end position="201"/>
    </location>
</feature>
<evidence type="ECO:0000259" key="11">
    <source>
        <dbReference type="Pfam" id="PF04324"/>
    </source>
</evidence>
<keyword evidence="5" id="KW-0408">Iron</keyword>
<evidence type="ECO:0000256" key="1">
    <source>
        <dbReference type="ARBA" id="ARBA00006420"/>
    </source>
</evidence>
<evidence type="ECO:0000256" key="6">
    <source>
        <dbReference type="ARBA" id="ARBA00023014"/>
    </source>
</evidence>
<evidence type="ECO:0000256" key="7">
    <source>
        <dbReference type="ARBA" id="ARBA00023231"/>
    </source>
</evidence>
<name>M9P8W8_MASBA</name>
<keyword evidence="3" id="KW-0001">2Fe-2S</keyword>
<dbReference type="GO" id="GO:0051537">
    <property type="term" value="F:2 iron, 2 sulfur cluster binding"/>
    <property type="evidence" value="ECO:0007669"/>
    <property type="project" value="UniProtKB-KW"/>
</dbReference>
<evidence type="ECO:0000256" key="5">
    <source>
        <dbReference type="ARBA" id="ARBA00023004"/>
    </source>
</evidence>
<dbReference type="VEuPathDB" id="AmoebaDB:MBAL_009176"/>
<dbReference type="AlphaFoldDB" id="M9P8W8"/>
<evidence type="ECO:0000256" key="3">
    <source>
        <dbReference type="ARBA" id="ARBA00022714"/>
    </source>
</evidence>
<evidence type="ECO:0000256" key="8">
    <source>
        <dbReference type="ARBA" id="ARBA00034078"/>
    </source>
</evidence>
<evidence type="ECO:0000313" key="12">
    <source>
        <dbReference type="EMBL" id="AGA37363.1"/>
    </source>
</evidence>
<comment type="cofactor">
    <cofactor evidence="8">
        <name>[2Fe-2S] cluster</name>
        <dbReference type="ChEBI" id="CHEBI:190135"/>
    </cofactor>
</comment>
<dbReference type="CDD" id="cd06664">
    <property type="entry name" value="IscU_like"/>
    <property type="match status" value="1"/>
</dbReference>
<sequence length="328" mass="35811">MGKNSLISGALWEQYSRKVTQRMNNPQHRGEITDADAEAIGCSLLVADWGAEACGDAVRLFWAVEKGSDIIRQAKFLSFGCGTAIASSDMMCELCLGKKVDEVLAINNLVVEAALRDEPDHPAVPPQKMHCSVMAHDVLKLAVSVWRGVSVESLEDREIVCQCARVTRGTIREAIRLNDLKTVEQVTQYTKAGGFCKSCIRPGGHEKRDVYIEDILKETRAEMEREKRKAAAAAGVPGFKTMSFVRKGNIVQNVIDRDIQPMLQKDGGSCDVIDVRDEGEATIVEIQYGGACVGCSSAHSGTLFKIQEALREAIDPSIVVKVVEGETL</sequence>
<dbReference type="Pfam" id="PF01106">
    <property type="entry name" value="NifU"/>
    <property type="match status" value="1"/>
</dbReference>
<feature type="non-terminal residue" evidence="12">
    <location>
        <position position="328"/>
    </location>
</feature>
<dbReference type="InterPro" id="IPR002871">
    <property type="entry name" value="NIF_FeS_clus_asmbl_NifU_N"/>
</dbReference>
<dbReference type="Pfam" id="PF01592">
    <property type="entry name" value="NifU_N"/>
    <property type="match status" value="1"/>
</dbReference>
<dbReference type="InterPro" id="IPR007419">
    <property type="entry name" value="BFD-like_2Fe2S-bd_dom"/>
</dbReference>
<feature type="domain" description="NIF system FeS cluster assembly NifU C-terminal" evidence="9">
    <location>
        <begin position="251"/>
        <end position="320"/>
    </location>
</feature>
<reference evidence="12" key="1">
    <citation type="journal article" date="2013" name="Proc. Natl. Acad. Sci. U.S.A.">
        <title>NIF-type iron-sulfur cluster assembly system is duplicated and distributed in the mitochondria and cytosol of Mastigamoeba balamuthi.</title>
        <authorList>
            <person name="Nyvltova E."/>
            <person name="Sutak R."/>
            <person name="Harant K."/>
            <person name="Sedinova M."/>
            <person name="Hrdy I."/>
            <person name="Paces J."/>
            <person name="Vlcek C."/>
            <person name="Tachezy J."/>
        </authorList>
    </citation>
    <scope>NUCLEOTIDE SEQUENCE</scope>
    <source>
        <strain evidence="12">ATCC 30984</strain>
    </source>
</reference>
<evidence type="ECO:0000256" key="4">
    <source>
        <dbReference type="ARBA" id="ARBA00022723"/>
    </source>
</evidence>
<dbReference type="SUPFAM" id="SSF82649">
    <property type="entry name" value="SufE/NifU"/>
    <property type="match status" value="1"/>
</dbReference>
<dbReference type="GO" id="GO:0005506">
    <property type="term" value="F:iron ion binding"/>
    <property type="evidence" value="ECO:0007669"/>
    <property type="project" value="InterPro"/>
</dbReference>
<feature type="domain" description="NIF system FeS cluster assembly NifU N-terminal" evidence="10">
    <location>
        <begin position="14"/>
        <end position="148"/>
    </location>
</feature>
<accession>M9P8W8</accession>
<dbReference type="Gene3D" id="3.30.300.130">
    <property type="entry name" value="Fe-S cluster assembly (FSCA)"/>
    <property type="match status" value="1"/>
</dbReference>
<dbReference type="Gene3D" id="1.10.10.1100">
    <property type="entry name" value="BFD-like [2Fe-2S]-binding domain"/>
    <property type="match status" value="1"/>
</dbReference>
<organism evidence="12">
    <name type="scientific">Mastigamoeba balamuthi</name>
    <name type="common">Phreatamoeba balamuthi</name>
    <dbReference type="NCBI Taxonomy" id="108607"/>
    <lineage>
        <taxon>Eukaryota</taxon>
        <taxon>Amoebozoa</taxon>
        <taxon>Evosea</taxon>
        <taxon>Archamoebae</taxon>
        <taxon>Mastigamoebida</taxon>
        <taxon>Mastigamoebidae</taxon>
        <taxon>Mastigamoeba</taxon>
    </lineage>
</organism>
<dbReference type="GO" id="GO:0016226">
    <property type="term" value="P:iron-sulfur cluster assembly"/>
    <property type="evidence" value="ECO:0007669"/>
    <property type="project" value="InterPro"/>
</dbReference>
<dbReference type="PIRSF" id="PIRSF000375">
    <property type="entry name" value="NifU"/>
    <property type="match status" value="1"/>
</dbReference>
<dbReference type="InterPro" id="IPR001075">
    <property type="entry name" value="NIF_FeS_clus_asmbl_NifU_C"/>
</dbReference>
<protein>
    <recommendedName>
        <fullName evidence="2">Nitrogen fixation protein NifU</fullName>
    </recommendedName>
</protein>
<dbReference type="EMBL" id="JQ771319">
    <property type="protein sequence ID" value="AGA37363.1"/>
    <property type="molecule type" value="mRNA"/>
</dbReference>
<dbReference type="Gene3D" id="3.90.1010.10">
    <property type="match status" value="1"/>
</dbReference>
<keyword evidence="4" id="KW-0479">Metal-binding</keyword>
<evidence type="ECO:0000259" key="9">
    <source>
        <dbReference type="Pfam" id="PF01106"/>
    </source>
</evidence>
<dbReference type="InterPro" id="IPR041854">
    <property type="entry name" value="BFD-like_2Fe2S-bd_dom_sf"/>
</dbReference>
<evidence type="ECO:0000259" key="10">
    <source>
        <dbReference type="Pfam" id="PF01592"/>
    </source>
</evidence>
<proteinExistence type="evidence at transcript level"/>
<comment type="similarity">
    <text evidence="1">Belongs to the NifU family.</text>
</comment>
<dbReference type="Pfam" id="PF04324">
    <property type="entry name" value="Fer2_BFD"/>
    <property type="match status" value="1"/>
</dbReference>
<keyword evidence="6" id="KW-0411">Iron-sulfur</keyword>
<dbReference type="InterPro" id="IPR034904">
    <property type="entry name" value="FSCA_dom_sf"/>
</dbReference>
<dbReference type="FunFam" id="1.10.10.1100:FF:000008">
    <property type="entry name" value="Nitrogen fixation protein NifU"/>
    <property type="match status" value="1"/>
</dbReference>
<evidence type="ECO:0000256" key="2">
    <source>
        <dbReference type="ARBA" id="ARBA00015278"/>
    </source>
</evidence>
<gene>
    <name evidence="12" type="primary">NifU</name>
</gene>
<dbReference type="PANTHER" id="PTHR10093">
    <property type="entry name" value="IRON-SULFUR CLUSTER ASSEMBLY ENZYME NIFU HOMOLOG"/>
    <property type="match status" value="1"/>
</dbReference>
<dbReference type="InterPro" id="IPR016217">
    <property type="entry name" value="N_fixation_NifU"/>
</dbReference>
<dbReference type="SUPFAM" id="SSF117916">
    <property type="entry name" value="Fe-S cluster assembly (FSCA) domain-like"/>
    <property type="match status" value="1"/>
</dbReference>